<keyword evidence="1" id="KW-1133">Transmembrane helix</keyword>
<feature type="transmembrane region" description="Helical" evidence="1">
    <location>
        <begin position="82"/>
        <end position="102"/>
    </location>
</feature>
<feature type="transmembrane region" description="Helical" evidence="1">
    <location>
        <begin position="51"/>
        <end position="76"/>
    </location>
</feature>
<evidence type="ECO:0000313" key="3">
    <source>
        <dbReference type="Proteomes" id="UP001298681"/>
    </source>
</evidence>
<name>A0ABS9MHH7_9FIRM</name>
<keyword evidence="3" id="KW-1185">Reference proteome</keyword>
<gene>
    <name evidence="2" type="ORF">L0P57_04890</name>
</gene>
<dbReference type="RefSeq" id="WP_087233444.1">
    <property type="nucleotide sequence ID" value="NZ_JAKNHQ010000004.1"/>
</dbReference>
<organism evidence="2 3">
    <name type="scientific">Anaeromassilibacillus senegalensis</name>
    <dbReference type="NCBI Taxonomy" id="1673717"/>
    <lineage>
        <taxon>Bacteria</taxon>
        <taxon>Bacillati</taxon>
        <taxon>Bacillota</taxon>
        <taxon>Clostridia</taxon>
        <taxon>Eubacteriales</taxon>
        <taxon>Acutalibacteraceae</taxon>
        <taxon>Anaeromassilibacillus</taxon>
    </lineage>
</organism>
<protein>
    <recommendedName>
        <fullName evidence="4">Phage holin family protein</fullName>
    </recommendedName>
</protein>
<evidence type="ECO:0008006" key="4">
    <source>
        <dbReference type="Google" id="ProtNLM"/>
    </source>
</evidence>
<comment type="caution">
    <text evidence="2">The sequence shown here is derived from an EMBL/GenBank/DDBJ whole genome shotgun (WGS) entry which is preliminary data.</text>
</comment>
<evidence type="ECO:0000313" key="2">
    <source>
        <dbReference type="EMBL" id="MCG4610264.1"/>
    </source>
</evidence>
<proteinExistence type="predicted"/>
<evidence type="ECO:0000256" key="1">
    <source>
        <dbReference type="SAM" id="Phobius"/>
    </source>
</evidence>
<accession>A0ABS9MHH7</accession>
<dbReference type="EMBL" id="JAKNHQ010000004">
    <property type="protein sequence ID" value="MCG4610264.1"/>
    <property type="molecule type" value="Genomic_DNA"/>
</dbReference>
<sequence>MENQRDTFHYTYSAKQQEEIQNIRKKYLPPEQGEDKMAQLRRLDQSATKKGTVLSIILGIVGCLFLGLGMCCSMVWMDILFFPGILIGILGIAAIAFAYPLYIHVTKKEREKLAPQVLKLVEELSTLES</sequence>
<reference evidence="2 3" key="1">
    <citation type="submission" date="2022-01" db="EMBL/GenBank/DDBJ databases">
        <title>Collection of gut derived symbiotic bacterial strains cultured from healthy donors.</title>
        <authorList>
            <person name="Lin H."/>
            <person name="Kohout C."/>
            <person name="Waligurski E."/>
            <person name="Pamer E.G."/>
        </authorList>
    </citation>
    <scope>NUCLEOTIDE SEQUENCE [LARGE SCALE GENOMIC DNA]</scope>
    <source>
        <strain evidence="2 3">DFI.7.58</strain>
    </source>
</reference>
<dbReference type="Proteomes" id="UP001298681">
    <property type="component" value="Unassembled WGS sequence"/>
</dbReference>
<keyword evidence="1" id="KW-0472">Membrane</keyword>
<keyword evidence="1" id="KW-0812">Transmembrane</keyword>